<comment type="caution">
    <text evidence="1">The sequence shown here is derived from an EMBL/GenBank/DDBJ whole genome shotgun (WGS) entry which is preliminary data.</text>
</comment>
<evidence type="ECO:0000313" key="1">
    <source>
        <dbReference type="EMBL" id="PIM96588.1"/>
    </source>
</evidence>
<dbReference type="InterPro" id="IPR036789">
    <property type="entry name" value="Ribosomal_uL6-like_a/b-dom_sf"/>
</dbReference>
<organism evidence="1 2">
    <name type="scientific">Candidatus Hodgkinia cicadicola</name>
    <dbReference type="NCBI Taxonomy" id="573658"/>
    <lineage>
        <taxon>Bacteria</taxon>
        <taxon>Pseudomonadati</taxon>
        <taxon>Pseudomonadota</taxon>
        <taxon>Alphaproteobacteria</taxon>
        <taxon>Hyphomicrobiales</taxon>
        <taxon>Candidatus Hodgkinia</taxon>
    </lineage>
</organism>
<dbReference type="Proteomes" id="UP000229529">
    <property type="component" value="Unassembled WGS sequence"/>
</dbReference>
<accession>A0ABX4MHR5</accession>
<sequence>MSRTILMHIIPNHIKFCLQKSKIQMFGLIGDTFLDSQLFIKHNCIVICFQNFQCYLRKLTTNIKGIKHGHIRWLVLRGIGYKITKHPNGFELKLGFNHLIQISLIKSTSKFTLINNKLKIWGSCLEQVSLTAKNIKILKKINIYKGNGIIYRDQKIKLKIGKK</sequence>
<protein>
    <submittedName>
        <fullName evidence="1">50S ribosomal protein L6</fullName>
    </submittedName>
</protein>
<keyword evidence="1" id="KW-0689">Ribosomal protein</keyword>
<dbReference type="InterPro" id="IPR019906">
    <property type="entry name" value="Ribosomal_uL6_bac-type"/>
</dbReference>
<dbReference type="Gene3D" id="3.90.930.12">
    <property type="entry name" value="Ribosomal protein L6, alpha-beta domain"/>
    <property type="match status" value="1"/>
</dbReference>
<name>A0ABX4MHR5_9HYPH</name>
<evidence type="ECO:0000313" key="2">
    <source>
        <dbReference type="Proteomes" id="UP000229529"/>
    </source>
</evidence>
<dbReference type="GO" id="GO:0005840">
    <property type="term" value="C:ribosome"/>
    <property type="evidence" value="ECO:0007669"/>
    <property type="project" value="UniProtKB-KW"/>
</dbReference>
<dbReference type="SUPFAM" id="SSF56053">
    <property type="entry name" value="Ribosomal protein L6"/>
    <property type="match status" value="1"/>
</dbReference>
<keyword evidence="2" id="KW-1185">Reference proteome</keyword>
<gene>
    <name evidence="1" type="primary">rplF</name>
    <name evidence="1" type="ORF">alecur_30</name>
</gene>
<reference evidence="1" key="1">
    <citation type="submission" date="2017-09" db="EMBL/GenBank/DDBJ databases">
        <authorList>
            <person name="Campbell M.A."/>
            <person name="Lukasik P."/>
            <person name="Simon C."/>
            <person name="McCutcheon J.P."/>
        </authorList>
    </citation>
    <scope>NUCLEOTIDE SEQUENCE [LARGE SCALE GENOMIC DNA]</scope>
    <source>
        <strain evidence="1">ALECUR</strain>
    </source>
</reference>
<keyword evidence="1" id="KW-0687">Ribonucleoprotein</keyword>
<proteinExistence type="predicted"/>
<dbReference type="EMBL" id="NXGS01000007">
    <property type="protein sequence ID" value="PIM96588.1"/>
    <property type="molecule type" value="Genomic_DNA"/>
</dbReference>
<dbReference type="PRINTS" id="PR00059">
    <property type="entry name" value="RIBOSOMALL6"/>
</dbReference>